<dbReference type="PROSITE" id="PS51462">
    <property type="entry name" value="NUDIX"/>
    <property type="match status" value="1"/>
</dbReference>
<dbReference type="PRINTS" id="PR00502">
    <property type="entry name" value="NUDIXFAMILY"/>
</dbReference>
<reference evidence="5 6" key="1">
    <citation type="submission" date="2020-08" db="EMBL/GenBank/DDBJ databases">
        <title>Whole genome shotgun sequence of Actinocatenispora thailandica NBRC 105041.</title>
        <authorList>
            <person name="Komaki H."/>
            <person name="Tamura T."/>
        </authorList>
    </citation>
    <scope>NUCLEOTIDE SEQUENCE [LARGE SCALE GENOMIC DNA]</scope>
    <source>
        <strain evidence="5 6">NBRC 105041</strain>
    </source>
</reference>
<keyword evidence="2 3" id="KW-0378">Hydrolase</keyword>
<dbReference type="PROSITE" id="PS00893">
    <property type="entry name" value="NUDIX_BOX"/>
    <property type="match status" value="1"/>
</dbReference>
<dbReference type="PANTHER" id="PTHR43736:SF1">
    <property type="entry name" value="DIHYDRONEOPTERIN TRIPHOSPHATE DIPHOSPHATASE"/>
    <property type="match status" value="1"/>
</dbReference>
<dbReference type="GO" id="GO:0016787">
    <property type="term" value="F:hydrolase activity"/>
    <property type="evidence" value="ECO:0007669"/>
    <property type="project" value="UniProtKB-KW"/>
</dbReference>
<dbReference type="Pfam" id="PF00293">
    <property type="entry name" value="NUDIX"/>
    <property type="match status" value="1"/>
</dbReference>
<dbReference type="KEGG" id="atl:Athai_42030"/>
<sequence length="194" mass="21357">MTSRRGLREQAYYVGFRVFHRLPMKVRRRIVRTVAPTYTLGGVTLLLDVHSVGDTPAPRIPDTARILLLRQPPGFGWSLPGGLIDRGESPLQCAARELREETGVRLPLDAFVPAVPNAVVHPRGQWVDTVFVAHVDPADHPAQADGIEVDELAWHPVTDLPRLTLPTARLVARYGLGPLANADDPDTAVFSLDR</sequence>
<evidence type="ECO:0000313" key="5">
    <source>
        <dbReference type="EMBL" id="BCJ36700.1"/>
    </source>
</evidence>
<keyword evidence="6" id="KW-1185">Reference proteome</keyword>
<proteinExistence type="inferred from homology"/>
<dbReference type="RefSeq" id="WP_203963036.1">
    <property type="nucleotide sequence ID" value="NZ_AP023355.1"/>
</dbReference>
<comment type="similarity">
    <text evidence="1 3">Belongs to the Nudix hydrolase family.</text>
</comment>
<dbReference type="PANTHER" id="PTHR43736">
    <property type="entry name" value="ADP-RIBOSE PYROPHOSPHATASE"/>
    <property type="match status" value="1"/>
</dbReference>
<dbReference type="AlphaFoldDB" id="A0A7R7DRT2"/>
<dbReference type="SUPFAM" id="SSF55811">
    <property type="entry name" value="Nudix"/>
    <property type="match status" value="1"/>
</dbReference>
<dbReference type="InterPro" id="IPR020476">
    <property type="entry name" value="Nudix_hydrolase"/>
</dbReference>
<name>A0A7R7DRT2_9ACTN</name>
<dbReference type="InterPro" id="IPR015797">
    <property type="entry name" value="NUDIX_hydrolase-like_dom_sf"/>
</dbReference>
<organism evidence="5 6">
    <name type="scientific">Actinocatenispora thailandica</name>
    <dbReference type="NCBI Taxonomy" id="227318"/>
    <lineage>
        <taxon>Bacteria</taxon>
        <taxon>Bacillati</taxon>
        <taxon>Actinomycetota</taxon>
        <taxon>Actinomycetes</taxon>
        <taxon>Micromonosporales</taxon>
        <taxon>Micromonosporaceae</taxon>
        <taxon>Actinocatenispora</taxon>
    </lineage>
</organism>
<protein>
    <recommendedName>
        <fullName evidence="4">Nudix hydrolase domain-containing protein</fullName>
    </recommendedName>
</protein>
<evidence type="ECO:0000256" key="2">
    <source>
        <dbReference type="ARBA" id="ARBA00022801"/>
    </source>
</evidence>
<evidence type="ECO:0000256" key="1">
    <source>
        <dbReference type="ARBA" id="ARBA00005582"/>
    </source>
</evidence>
<evidence type="ECO:0000256" key="3">
    <source>
        <dbReference type="RuleBase" id="RU003476"/>
    </source>
</evidence>
<dbReference type="EMBL" id="AP023355">
    <property type="protein sequence ID" value="BCJ36700.1"/>
    <property type="molecule type" value="Genomic_DNA"/>
</dbReference>
<feature type="domain" description="Nudix hydrolase" evidence="4">
    <location>
        <begin position="37"/>
        <end position="177"/>
    </location>
</feature>
<dbReference type="Gene3D" id="3.90.79.10">
    <property type="entry name" value="Nucleoside Triphosphate Pyrophosphohydrolase"/>
    <property type="match status" value="1"/>
</dbReference>
<dbReference type="CDD" id="cd02883">
    <property type="entry name" value="NUDIX_Hydrolase"/>
    <property type="match status" value="1"/>
</dbReference>
<evidence type="ECO:0000259" key="4">
    <source>
        <dbReference type="PROSITE" id="PS51462"/>
    </source>
</evidence>
<gene>
    <name evidence="5" type="ORF">Athai_42030</name>
</gene>
<accession>A0A7R7DRT2</accession>
<dbReference type="Proteomes" id="UP000611640">
    <property type="component" value="Chromosome"/>
</dbReference>
<evidence type="ECO:0000313" key="6">
    <source>
        <dbReference type="Proteomes" id="UP000611640"/>
    </source>
</evidence>
<dbReference type="InterPro" id="IPR000086">
    <property type="entry name" value="NUDIX_hydrolase_dom"/>
</dbReference>
<dbReference type="InterPro" id="IPR020084">
    <property type="entry name" value="NUDIX_hydrolase_CS"/>
</dbReference>